<accession>A0A258D4D7</accession>
<dbReference type="Proteomes" id="UP000215616">
    <property type="component" value="Unassembled WGS sequence"/>
</dbReference>
<sequence>MSSYTFICLTGNQVATFVDPQPIGVEAIRAHAFKLLREHASAAVIEIWRDEQLVDEVVREGLRPARAVFGVGQGRGGEPV</sequence>
<evidence type="ECO:0000313" key="2">
    <source>
        <dbReference type="Proteomes" id="UP000215616"/>
    </source>
</evidence>
<evidence type="ECO:0000313" key="1">
    <source>
        <dbReference type="EMBL" id="OYX02618.1"/>
    </source>
</evidence>
<dbReference type="AlphaFoldDB" id="A0A258D4D7"/>
<organism evidence="1 2">
    <name type="scientific">Caulobacter vibrioides</name>
    <name type="common">Caulobacter crescentus</name>
    <dbReference type="NCBI Taxonomy" id="155892"/>
    <lineage>
        <taxon>Bacteria</taxon>
        <taxon>Pseudomonadati</taxon>
        <taxon>Pseudomonadota</taxon>
        <taxon>Alphaproteobacteria</taxon>
        <taxon>Caulobacterales</taxon>
        <taxon>Caulobacteraceae</taxon>
        <taxon>Caulobacter</taxon>
    </lineage>
</organism>
<name>A0A258D4D7_CAUVI</name>
<gene>
    <name evidence="1" type="ORF">B7Z12_11780</name>
</gene>
<comment type="caution">
    <text evidence="1">The sequence shown here is derived from an EMBL/GenBank/DDBJ whole genome shotgun (WGS) entry which is preliminary data.</text>
</comment>
<reference evidence="1 2" key="1">
    <citation type="submission" date="2017-03" db="EMBL/GenBank/DDBJ databases">
        <title>Lifting the veil on microbial sulfur biogeochemistry in mining wastewaters.</title>
        <authorList>
            <person name="Kantor R.S."/>
            <person name="Colenbrander Nelson T."/>
            <person name="Marshall S."/>
            <person name="Bennett D."/>
            <person name="Apte S."/>
            <person name="Camacho D."/>
            <person name="Thomas B.C."/>
            <person name="Warren L.A."/>
            <person name="Banfield J.F."/>
        </authorList>
    </citation>
    <scope>NUCLEOTIDE SEQUENCE [LARGE SCALE GENOMIC DNA]</scope>
    <source>
        <strain evidence="1">32-67-7</strain>
    </source>
</reference>
<proteinExistence type="predicted"/>
<dbReference type="EMBL" id="NCDQ01000180">
    <property type="protein sequence ID" value="OYX02618.1"/>
    <property type="molecule type" value="Genomic_DNA"/>
</dbReference>
<protein>
    <submittedName>
        <fullName evidence="1">Uncharacterized protein</fullName>
    </submittedName>
</protein>